<name>A0ABR6YYW6_9FIRM</name>
<comment type="caution">
    <text evidence="2">The sequence shown here is derived from an EMBL/GenBank/DDBJ whole genome shotgun (WGS) entry which is preliminary data.</text>
</comment>
<keyword evidence="3" id="KW-1185">Reference proteome</keyword>
<dbReference type="Gene3D" id="3.10.450.730">
    <property type="entry name" value="BLIP domain"/>
    <property type="match status" value="1"/>
</dbReference>
<sequence length="209" mass="22656">MKDKKFTRLMMVLIVVLGVLVMVTGCFPNGSDNSKDNDSMATSESEASPIPKIGQDQPFYSFYNKVAINQTKAEVDSALGVEPVMDTDGSYLYYDESTGYSINVFYSAGGLVTTKVLIVVAGGGEWIKLSTATVAESQVPQITEGMNYDQVKNILGGEGLELAAMIYPGTKDKIVYTLVWVNSDFSSLSVTFDGETGKVLFSEYRNAPV</sequence>
<dbReference type="RefSeq" id="WP_186894577.1">
    <property type="nucleotide sequence ID" value="NZ_WJBE01000010.1"/>
</dbReference>
<gene>
    <name evidence="2" type="ORF">GH811_11950</name>
</gene>
<proteinExistence type="predicted"/>
<evidence type="ECO:0000256" key="1">
    <source>
        <dbReference type="SAM" id="MobiDB-lite"/>
    </source>
</evidence>
<accession>A0ABR6YYW6</accession>
<evidence type="ECO:0000313" key="3">
    <source>
        <dbReference type="Proteomes" id="UP000622405"/>
    </source>
</evidence>
<protein>
    <recommendedName>
        <fullName evidence="4">PepSY domain-containing protein</fullName>
    </recommendedName>
</protein>
<dbReference type="EMBL" id="WJBE01000010">
    <property type="protein sequence ID" value="MBC3900331.1"/>
    <property type="molecule type" value="Genomic_DNA"/>
</dbReference>
<evidence type="ECO:0008006" key="4">
    <source>
        <dbReference type="Google" id="ProtNLM"/>
    </source>
</evidence>
<feature type="region of interest" description="Disordered" evidence="1">
    <location>
        <begin position="33"/>
        <end position="53"/>
    </location>
</feature>
<dbReference type="PROSITE" id="PS51257">
    <property type="entry name" value="PROKAR_LIPOPROTEIN"/>
    <property type="match status" value="1"/>
</dbReference>
<dbReference type="Proteomes" id="UP000622405">
    <property type="component" value="Unassembled WGS sequence"/>
</dbReference>
<organism evidence="2 3">
    <name type="scientific">Acetobacterium malicum</name>
    <dbReference type="NCBI Taxonomy" id="52692"/>
    <lineage>
        <taxon>Bacteria</taxon>
        <taxon>Bacillati</taxon>
        <taxon>Bacillota</taxon>
        <taxon>Clostridia</taxon>
        <taxon>Eubacteriales</taxon>
        <taxon>Eubacteriaceae</taxon>
        <taxon>Acetobacterium</taxon>
    </lineage>
</organism>
<evidence type="ECO:0000313" key="2">
    <source>
        <dbReference type="EMBL" id="MBC3900331.1"/>
    </source>
</evidence>
<reference evidence="2 3" key="1">
    <citation type="journal article" date="2020" name="mSystems">
        <title>Defining Genomic and Predicted Metabolic Features of the Acetobacterium Genus.</title>
        <authorList>
            <person name="Ross D.E."/>
            <person name="Marshall C.W."/>
            <person name="Gulliver D."/>
            <person name="May H.D."/>
            <person name="Norman R.S."/>
        </authorList>
    </citation>
    <scope>NUCLEOTIDE SEQUENCE [LARGE SCALE GENOMIC DNA]</scope>
    <source>
        <strain evidence="2 3">DSM 4132</strain>
    </source>
</reference>